<geneLocation type="plasmid" evidence="8 9">
    <name>pMAQU01</name>
</geneLocation>
<dbReference type="EMBL" id="CP000515">
    <property type="protein sequence ID" value="ABM21026.1"/>
    <property type="molecule type" value="Genomic_DNA"/>
</dbReference>
<dbReference type="KEGG" id="maq:Maqu_4175"/>
<dbReference type="InterPro" id="IPR002104">
    <property type="entry name" value="Integrase_catalytic"/>
</dbReference>
<dbReference type="AlphaFoldDB" id="A1U7Q7"/>
<evidence type="ECO:0000313" key="8">
    <source>
        <dbReference type="EMBL" id="ABM21026.1"/>
    </source>
</evidence>
<dbReference type="InterPro" id="IPR050090">
    <property type="entry name" value="Tyrosine_recombinase_XerCD"/>
</dbReference>
<dbReference type="Gene3D" id="1.10.150.130">
    <property type="match status" value="1"/>
</dbReference>
<evidence type="ECO:0000313" key="9">
    <source>
        <dbReference type="Proteomes" id="UP000000998"/>
    </source>
</evidence>
<dbReference type="SUPFAM" id="SSF56349">
    <property type="entry name" value="DNA breaking-rejoining enzymes"/>
    <property type="match status" value="1"/>
</dbReference>
<dbReference type="GO" id="GO:0003677">
    <property type="term" value="F:DNA binding"/>
    <property type="evidence" value="ECO:0007669"/>
    <property type="project" value="UniProtKB-UniRule"/>
</dbReference>
<evidence type="ECO:0000256" key="5">
    <source>
        <dbReference type="SAM" id="MobiDB-lite"/>
    </source>
</evidence>
<organism evidence="8 9">
    <name type="scientific">Marinobacter nauticus (strain ATCC 700491 / DSM 11845 / VT8)</name>
    <name type="common">Marinobacter aquaeolei</name>
    <dbReference type="NCBI Taxonomy" id="351348"/>
    <lineage>
        <taxon>Bacteria</taxon>
        <taxon>Pseudomonadati</taxon>
        <taxon>Pseudomonadota</taxon>
        <taxon>Gammaproteobacteria</taxon>
        <taxon>Pseudomonadales</taxon>
        <taxon>Marinobacteraceae</taxon>
        <taxon>Marinobacter</taxon>
    </lineage>
</organism>
<feature type="domain" description="Core-binding (CB)" evidence="7">
    <location>
        <begin position="53"/>
        <end position="159"/>
    </location>
</feature>
<evidence type="ECO:0000259" key="7">
    <source>
        <dbReference type="PROSITE" id="PS51900"/>
    </source>
</evidence>
<dbReference type="GO" id="GO:0015074">
    <property type="term" value="P:DNA integration"/>
    <property type="evidence" value="ECO:0007669"/>
    <property type="project" value="UniProtKB-KW"/>
</dbReference>
<dbReference type="eggNOG" id="COG4974">
    <property type="taxonomic scope" value="Bacteria"/>
</dbReference>
<keyword evidence="3" id="KW-0233">DNA recombination</keyword>
<dbReference type="HOGENOM" id="CLU_027562_42_0_6"/>
<evidence type="ECO:0000256" key="3">
    <source>
        <dbReference type="ARBA" id="ARBA00023172"/>
    </source>
</evidence>
<feature type="region of interest" description="Disordered" evidence="5">
    <location>
        <begin position="1"/>
        <end position="31"/>
    </location>
</feature>
<dbReference type="InterPro" id="IPR010998">
    <property type="entry name" value="Integrase_recombinase_N"/>
</dbReference>
<reference evidence="9" key="1">
    <citation type="journal article" date="2011" name="Appl. Environ. Microbiol.">
        <title>Genomic potential of Marinobacter aquaeolei, a biogeochemical 'opportunitroph'.</title>
        <authorList>
            <person name="Singer E."/>
            <person name="Webb E.A."/>
            <person name="Nelson W.C."/>
            <person name="Heidelberg J.F."/>
            <person name="Ivanova N."/>
            <person name="Pati A."/>
            <person name="Edwards K.J."/>
        </authorList>
    </citation>
    <scope>NUCLEOTIDE SEQUENCE [LARGE SCALE GENOMIC DNA]</scope>
    <source>
        <strain evidence="9">ATCC 700491 / DSM 11845 / VT8</strain>
    </source>
</reference>
<keyword evidence="1" id="KW-0229">DNA integration</keyword>
<evidence type="ECO:0000256" key="2">
    <source>
        <dbReference type="ARBA" id="ARBA00023125"/>
    </source>
</evidence>
<keyword evidence="2 4" id="KW-0238">DNA-binding</keyword>
<dbReference type="GO" id="GO:0006310">
    <property type="term" value="P:DNA recombination"/>
    <property type="evidence" value="ECO:0007669"/>
    <property type="project" value="UniProtKB-KW"/>
</dbReference>
<evidence type="ECO:0000256" key="4">
    <source>
        <dbReference type="PROSITE-ProRule" id="PRU01248"/>
    </source>
</evidence>
<dbReference type="Gene3D" id="1.10.443.10">
    <property type="entry name" value="Intergrase catalytic core"/>
    <property type="match status" value="1"/>
</dbReference>
<name>A1U7Q7_MARN8</name>
<dbReference type="InterPro" id="IPR044068">
    <property type="entry name" value="CB"/>
</dbReference>
<protein>
    <submittedName>
        <fullName evidence="8">Phage integrase family protein</fullName>
    </submittedName>
</protein>
<dbReference type="PANTHER" id="PTHR30349">
    <property type="entry name" value="PHAGE INTEGRASE-RELATED"/>
    <property type="match status" value="1"/>
</dbReference>
<proteinExistence type="predicted"/>
<sequence>MEHNERIPSDGQGKAIQATQPTTLPWGAPSGFRTIPSHKGPLFNPDQKAFRATTDAEAVGIWLAERAGSNKNTAAAYRKEVERLLLWLADQGMTLSDASREDYVRFSAFLLDPRPAERWIGNKRLPRSNPGWRPFQAPLSNGSARQALTICRSLISYLHTNGWLVANTMPEPKVLIRHTALPRPEQIALRQIPESLMAKIEGFPTAYSKQIKLNEYNTESEAIRLRRDFERRRLELIIALAGTMGARSSDLLNAMTSNIVPQHAAGTTNWIWLLPKGKGNKDRSLPLPDQVMEKIVLMRVTLGLTPYPSHNEEPCPLIPSSANLPRSGNVVRIDRLKPLSRSGLYRLMDRFLKSLADDLRAQGDHSGAQLLANASSHWFRHVAGKRILAASNNNLTIARRLLNHASIQTTSDYVDATTDELAEALKAQNKTTDAPD</sequence>
<dbReference type="CDD" id="cd00397">
    <property type="entry name" value="DNA_BRE_C"/>
    <property type="match status" value="1"/>
</dbReference>
<evidence type="ECO:0000256" key="1">
    <source>
        <dbReference type="ARBA" id="ARBA00022908"/>
    </source>
</evidence>
<gene>
    <name evidence="8" type="ordered locus">Maqu_4175</name>
</gene>
<evidence type="ECO:0000259" key="6">
    <source>
        <dbReference type="PROSITE" id="PS51898"/>
    </source>
</evidence>
<dbReference type="InterPro" id="IPR013762">
    <property type="entry name" value="Integrase-like_cat_sf"/>
</dbReference>
<feature type="domain" description="Tyr recombinase" evidence="6">
    <location>
        <begin position="212"/>
        <end position="426"/>
    </location>
</feature>
<dbReference type="PROSITE" id="PS51900">
    <property type="entry name" value="CB"/>
    <property type="match status" value="1"/>
</dbReference>
<keyword evidence="8" id="KW-0614">Plasmid</keyword>
<dbReference type="InterPro" id="IPR011010">
    <property type="entry name" value="DNA_brk_join_enz"/>
</dbReference>
<dbReference type="PROSITE" id="PS51898">
    <property type="entry name" value="TYR_RECOMBINASE"/>
    <property type="match status" value="1"/>
</dbReference>
<dbReference type="Proteomes" id="UP000000998">
    <property type="component" value="Plasmid pMAQU01"/>
</dbReference>
<accession>A1U7Q7</accession>
<dbReference type="Pfam" id="PF00589">
    <property type="entry name" value="Phage_integrase"/>
    <property type="match status" value="1"/>
</dbReference>